<evidence type="ECO:0000313" key="2">
    <source>
        <dbReference type="EMBL" id="PXW61508.1"/>
    </source>
</evidence>
<gene>
    <name evidence="2" type="ORF">C7450_10323</name>
</gene>
<dbReference type="EMBL" id="QJJK01000003">
    <property type="protein sequence ID" value="PXW61508.1"/>
    <property type="molecule type" value="Genomic_DNA"/>
</dbReference>
<comment type="caution">
    <text evidence="2">The sequence shown here is derived from an EMBL/GenBank/DDBJ whole genome shotgun (WGS) entry which is preliminary data.</text>
</comment>
<dbReference type="RefSeq" id="WP_110373820.1">
    <property type="nucleotide sequence ID" value="NZ_JAHBRY010000001.1"/>
</dbReference>
<organism evidence="2 3">
    <name type="scientific">Chelatococcus asaccharovorans</name>
    <dbReference type="NCBI Taxonomy" id="28210"/>
    <lineage>
        <taxon>Bacteria</taxon>
        <taxon>Pseudomonadati</taxon>
        <taxon>Pseudomonadota</taxon>
        <taxon>Alphaproteobacteria</taxon>
        <taxon>Hyphomicrobiales</taxon>
        <taxon>Chelatococcaceae</taxon>
        <taxon>Chelatococcus</taxon>
    </lineage>
</organism>
<keyword evidence="3" id="KW-1185">Reference proteome</keyword>
<name>A0A2V3UBM7_9HYPH</name>
<proteinExistence type="predicted"/>
<dbReference type="AlphaFoldDB" id="A0A2V3UBM7"/>
<evidence type="ECO:0000313" key="3">
    <source>
        <dbReference type="Proteomes" id="UP000248021"/>
    </source>
</evidence>
<dbReference type="InterPro" id="IPR018891">
    <property type="entry name" value="AIPR_C"/>
</dbReference>
<reference evidence="2 3" key="1">
    <citation type="submission" date="2018-05" db="EMBL/GenBank/DDBJ databases">
        <title>Genomic Encyclopedia of Type Strains, Phase IV (KMG-IV): sequencing the most valuable type-strain genomes for metagenomic binning, comparative biology and taxonomic classification.</title>
        <authorList>
            <person name="Goeker M."/>
        </authorList>
    </citation>
    <scope>NUCLEOTIDE SEQUENCE [LARGE SCALE GENOMIC DNA]</scope>
    <source>
        <strain evidence="2 3">DSM 6462</strain>
    </source>
</reference>
<protein>
    <submittedName>
        <fullName evidence="2">AIPR protein</fullName>
    </submittedName>
</protein>
<dbReference type="OrthoDB" id="9806213at2"/>
<accession>A0A2V3UBM7</accession>
<dbReference type="Pfam" id="PF10592">
    <property type="entry name" value="AIPR"/>
    <property type="match status" value="1"/>
</dbReference>
<feature type="domain" description="Abortive phage infection protein C-terminal" evidence="1">
    <location>
        <begin position="226"/>
        <end position="458"/>
    </location>
</feature>
<evidence type="ECO:0000259" key="1">
    <source>
        <dbReference type="Pfam" id="PF10592"/>
    </source>
</evidence>
<dbReference type="Proteomes" id="UP000248021">
    <property type="component" value="Unassembled WGS sequence"/>
</dbReference>
<sequence>MVEAGSLDEILESLDELSTRGGIPRGRAFAAWYAINFYNLDEDDALEAAAADGGNDQGIDLAFADATTEKIIVIQAHCPENTTKKCPKAKWDAVLSSVPFVIDPSNLGKNGRPDLEETISSLKESNPDFQIMICLITLGKNSDEIRGSVVAHSKRQKDIEFLFVPQEDIISRYKALVLAGQGVPEDTLEFCGGIIEDKGEYGRAWIGSVSATELQRLHGKHGSDLFAGNVRLFLGARKGGINEQIINTATDSPGIFWALNNGVTIVADTATAKKPSGKINILSLKRFSIVNGCQTTTSLVQAQAAAEAKVLVRVIAAKNSIKTDIVRYNNSQNAIKIWTVRSADHVQQVLRGEFKKINVDYAPKQEGSRRKKGDKIIELDKVAQYIASSETEFLIQAIDNKSELFDRPYQKIFPAGIRASTVYLAWIIGGKADSERQSLLKKLNKDHNTNLLSVTSSYWIIFCTYKLIAKFSNLESVHIDLNTMNTTEFIAAITKYVSKATDLFYDAALDTYDRDEYGSFKATLRSQKFLQKMDGKLNARVARLPPKSLPDLVNVSKGAKANAKAAAKMASRELPKCDVRSA</sequence>